<dbReference type="Gene3D" id="2.60.40.10">
    <property type="entry name" value="Immunoglobulins"/>
    <property type="match status" value="1"/>
</dbReference>
<dbReference type="PROSITE" id="PS50835">
    <property type="entry name" value="IG_LIKE"/>
    <property type="match status" value="1"/>
</dbReference>
<evidence type="ECO:0000313" key="4">
    <source>
        <dbReference type="RefSeq" id="XP_022236335.1"/>
    </source>
</evidence>
<dbReference type="SMART" id="SM00408">
    <property type="entry name" value="IGc2"/>
    <property type="match status" value="1"/>
</dbReference>
<keyword evidence="1" id="KW-0393">Immunoglobulin domain</keyword>
<dbReference type="PANTHER" id="PTHR10075:SF14">
    <property type="entry name" value="CELL ADHESION MOLECULE DSCAM2-RELATED"/>
    <property type="match status" value="1"/>
</dbReference>
<dbReference type="SMART" id="SM00409">
    <property type="entry name" value="IG"/>
    <property type="match status" value="1"/>
</dbReference>
<proteinExistence type="predicted"/>
<reference evidence="4" key="1">
    <citation type="submission" date="2025-08" db="UniProtKB">
        <authorList>
            <consortium name="RefSeq"/>
        </authorList>
    </citation>
    <scope>IDENTIFICATION</scope>
    <source>
        <tissue evidence="4">Muscle</tissue>
    </source>
</reference>
<sequence length="104" mass="11382">MEGPSNKTIMAGDNVLFTCLSSGDPKPDITWQRNGRQLLHSGHANYEILNSGDLLLKRVGLLDEGDYTCSAKNLHGGQRSNTATLTVDGINSRHFYCKANDQCN</sequence>
<protein>
    <submittedName>
        <fullName evidence="4">Peroxidasin homolog</fullName>
    </submittedName>
</protein>
<dbReference type="Proteomes" id="UP000694941">
    <property type="component" value="Unplaced"/>
</dbReference>
<organism evidence="3 4">
    <name type="scientific">Limulus polyphemus</name>
    <name type="common">Atlantic horseshoe crab</name>
    <dbReference type="NCBI Taxonomy" id="6850"/>
    <lineage>
        <taxon>Eukaryota</taxon>
        <taxon>Metazoa</taxon>
        <taxon>Ecdysozoa</taxon>
        <taxon>Arthropoda</taxon>
        <taxon>Chelicerata</taxon>
        <taxon>Merostomata</taxon>
        <taxon>Xiphosura</taxon>
        <taxon>Limulidae</taxon>
        <taxon>Limulus</taxon>
    </lineage>
</organism>
<name>A0ABM1RY80_LIMPO</name>
<accession>A0ABM1RY80</accession>
<evidence type="ECO:0000256" key="1">
    <source>
        <dbReference type="ARBA" id="ARBA00023319"/>
    </source>
</evidence>
<dbReference type="InterPro" id="IPR013783">
    <property type="entry name" value="Ig-like_fold"/>
</dbReference>
<dbReference type="PANTHER" id="PTHR10075">
    <property type="entry name" value="BASIGIN RELATED"/>
    <property type="match status" value="1"/>
</dbReference>
<evidence type="ECO:0000313" key="3">
    <source>
        <dbReference type="Proteomes" id="UP000694941"/>
    </source>
</evidence>
<dbReference type="RefSeq" id="XP_022236335.1">
    <property type="nucleotide sequence ID" value="XM_022380627.1"/>
</dbReference>
<dbReference type="InterPro" id="IPR036179">
    <property type="entry name" value="Ig-like_dom_sf"/>
</dbReference>
<dbReference type="GeneID" id="111083901"/>
<dbReference type="InterPro" id="IPR013098">
    <property type="entry name" value="Ig_I-set"/>
</dbReference>
<evidence type="ECO:0000259" key="2">
    <source>
        <dbReference type="PROSITE" id="PS50835"/>
    </source>
</evidence>
<dbReference type="SUPFAM" id="SSF48726">
    <property type="entry name" value="Immunoglobulin"/>
    <property type="match status" value="1"/>
</dbReference>
<dbReference type="InterPro" id="IPR003599">
    <property type="entry name" value="Ig_sub"/>
</dbReference>
<dbReference type="Pfam" id="PF07679">
    <property type="entry name" value="I-set"/>
    <property type="match status" value="1"/>
</dbReference>
<keyword evidence="3" id="KW-1185">Reference proteome</keyword>
<feature type="domain" description="Ig-like" evidence="2">
    <location>
        <begin position="1"/>
        <end position="86"/>
    </location>
</feature>
<dbReference type="InterPro" id="IPR003598">
    <property type="entry name" value="Ig_sub2"/>
</dbReference>
<dbReference type="InterPro" id="IPR007110">
    <property type="entry name" value="Ig-like_dom"/>
</dbReference>
<gene>
    <name evidence="4" type="primary">LOC111083901</name>
</gene>